<gene>
    <name evidence="1" type="ORF">QTO34_003969</name>
</gene>
<dbReference type="AlphaFoldDB" id="A0AA40LJV8"/>
<name>A0AA40LJV8_CNENI</name>
<proteinExistence type="predicted"/>
<organism evidence="1 2">
    <name type="scientific">Cnephaeus nilssonii</name>
    <name type="common">Northern bat</name>
    <name type="synonym">Eptesicus nilssonii</name>
    <dbReference type="NCBI Taxonomy" id="3371016"/>
    <lineage>
        <taxon>Eukaryota</taxon>
        <taxon>Metazoa</taxon>
        <taxon>Chordata</taxon>
        <taxon>Craniata</taxon>
        <taxon>Vertebrata</taxon>
        <taxon>Euteleostomi</taxon>
        <taxon>Mammalia</taxon>
        <taxon>Eutheria</taxon>
        <taxon>Laurasiatheria</taxon>
        <taxon>Chiroptera</taxon>
        <taxon>Yangochiroptera</taxon>
        <taxon>Vespertilionidae</taxon>
        <taxon>Cnephaeus</taxon>
    </lineage>
</organism>
<reference evidence="1" key="1">
    <citation type="submission" date="2023-06" db="EMBL/GenBank/DDBJ databases">
        <title>Reference genome for the Northern bat (Eptesicus nilssonii), a most northern bat species.</title>
        <authorList>
            <person name="Laine V.N."/>
            <person name="Pulliainen A.T."/>
            <person name="Lilley T.M."/>
        </authorList>
    </citation>
    <scope>NUCLEOTIDE SEQUENCE</scope>
    <source>
        <strain evidence="1">BLF_Eptnil</strain>
        <tissue evidence="1">Kidney</tissue>
    </source>
</reference>
<protein>
    <submittedName>
        <fullName evidence="1">Uncharacterized protein</fullName>
    </submittedName>
</protein>
<evidence type="ECO:0000313" key="2">
    <source>
        <dbReference type="Proteomes" id="UP001177744"/>
    </source>
</evidence>
<dbReference type="Proteomes" id="UP001177744">
    <property type="component" value="Unassembled WGS sequence"/>
</dbReference>
<accession>A0AA40LJV8</accession>
<keyword evidence="2" id="KW-1185">Reference proteome</keyword>
<sequence>MPGWGAQPEVLCQALLGVGHGLRSPVKPCQDYEYDWFHYVDQDGIFWAANIPFHFCPENVVDFLVVTTQVEVEEIEQHNSELSKTTMR</sequence>
<dbReference type="EMBL" id="JAULJE010000013">
    <property type="protein sequence ID" value="KAK1336166.1"/>
    <property type="molecule type" value="Genomic_DNA"/>
</dbReference>
<comment type="caution">
    <text evidence="1">The sequence shown here is derived from an EMBL/GenBank/DDBJ whole genome shotgun (WGS) entry which is preliminary data.</text>
</comment>
<evidence type="ECO:0000313" key="1">
    <source>
        <dbReference type="EMBL" id="KAK1336166.1"/>
    </source>
</evidence>